<dbReference type="Proteomes" id="UP000287336">
    <property type="component" value="Unassembled WGS sequence"/>
</dbReference>
<name>A0A433KF47_9GAMM</name>
<reference evidence="1 2" key="1">
    <citation type="submission" date="2018-12" db="EMBL/GenBank/DDBJ databases">
        <title>three novel Halomonas strain isolated from plants.</title>
        <authorList>
            <person name="Sun C."/>
        </authorList>
    </citation>
    <scope>NUCLEOTIDE SEQUENCE [LARGE SCALE GENOMIC DNA]</scope>
    <source>
        <strain evidence="1 2">DSM 19434</strain>
    </source>
</reference>
<accession>A0A433KF47</accession>
<proteinExistence type="predicted"/>
<dbReference type="RefSeq" id="WP_126949080.1">
    <property type="nucleotide sequence ID" value="NZ_RZHG01000030.1"/>
</dbReference>
<protein>
    <submittedName>
        <fullName evidence="1">Uncharacterized protein</fullName>
    </submittedName>
</protein>
<sequence>MDIEQVAASRFLMRIVRSKEEKEALARKNIKEFYVKNGPCCAGCDHWDPLGASVGECTRTAPVTGIDRVSMLGWDNVTMRIDSGHIVTPREHVCGEFIETEVW</sequence>
<dbReference type="EMBL" id="RZHG01000030">
    <property type="protein sequence ID" value="RUR26796.1"/>
    <property type="molecule type" value="Genomic_DNA"/>
</dbReference>
<comment type="caution">
    <text evidence="1">The sequence shown here is derived from an EMBL/GenBank/DDBJ whole genome shotgun (WGS) entry which is preliminary data.</text>
</comment>
<evidence type="ECO:0000313" key="1">
    <source>
        <dbReference type="EMBL" id="RUR26796.1"/>
    </source>
</evidence>
<gene>
    <name evidence="1" type="ORF">ELY33_16955</name>
</gene>
<dbReference type="AlphaFoldDB" id="A0A433KF47"/>
<evidence type="ECO:0000313" key="2">
    <source>
        <dbReference type="Proteomes" id="UP000287336"/>
    </source>
</evidence>
<keyword evidence="2" id="KW-1185">Reference proteome</keyword>
<organism evidence="1 2">
    <name type="scientific">Vreelandella andesensis</name>
    <dbReference type="NCBI Taxonomy" id="447567"/>
    <lineage>
        <taxon>Bacteria</taxon>
        <taxon>Pseudomonadati</taxon>
        <taxon>Pseudomonadota</taxon>
        <taxon>Gammaproteobacteria</taxon>
        <taxon>Oceanospirillales</taxon>
        <taxon>Halomonadaceae</taxon>
        <taxon>Vreelandella</taxon>
    </lineage>
</organism>